<accession>A0A0U3DUX0</accession>
<dbReference type="RefSeq" id="WP_157064728.1">
    <property type="nucleotide sequence ID" value="NZ_CP011266.1"/>
</dbReference>
<dbReference type="KEGG" id="mmil:sm9_1994"/>
<dbReference type="GeneID" id="43131731"/>
<dbReference type="EMBL" id="CP011266">
    <property type="protein sequence ID" value="ALT69754.1"/>
    <property type="molecule type" value="Genomic_DNA"/>
</dbReference>
<keyword evidence="2" id="KW-1185">Reference proteome</keyword>
<proteinExistence type="predicted"/>
<dbReference type="Proteomes" id="UP000067738">
    <property type="component" value="Chromosome"/>
</dbReference>
<name>A0A0U3DUX0_9EURY</name>
<protein>
    <recommendedName>
        <fullName evidence="3">Transposase</fullName>
    </recommendedName>
</protein>
<dbReference type="AlphaFoldDB" id="A0A0U3DUX0"/>
<organism evidence="1 2">
    <name type="scientific">Methanobrevibacter millerae</name>
    <dbReference type="NCBI Taxonomy" id="230361"/>
    <lineage>
        <taxon>Archaea</taxon>
        <taxon>Methanobacteriati</taxon>
        <taxon>Methanobacteriota</taxon>
        <taxon>Methanomada group</taxon>
        <taxon>Methanobacteria</taxon>
        <taxon>Methanobacteriales</taxon>
        <taxon>Methanobacteriaceae</taxon>
        <taxon>Methanobrevibacter</taxon>
    </lineage>
</organism>
<evidence type="ECO:0000313" key="2">
    <source>
        <dbReference type="Proteomes" id="UP000067738"/>
    </source>
</evidence>
<sequence length="74" mass="8733">MYCYDEEFIGNKNQKYTQLSLIDANTRVIINDLKIPNEEFTSDFVKIFIKYSLKDLSVYSDPHNTQYQTSIIIT</sequence>
<reference evidence="1 2" key="1">
    <citation type="submission" date="2015-04" db="EMBL/GenBank/DDBJ databases">
        <title>The complete genome sequence of the rumen methanogen Methanobrevibacter millerae SM9.</title>
        <authorList>
            <person name="Leahy S.C."/>
            <person name="Kelly W.J."/>
            <person name="Pacheco D.M."/>
            <person name="Li D."/>
            <person name="Altermann E."/>
            <person name="Attwood G.T."/>
        </authorList>
    </citation>
    <scope>NUCLEOTIDE SEQUENCE [LARGE SCALE GENOMIC DNA]</scope>
    <source>
        <strain evidence="1 2">SM9</strain>
    </source>
</reference>
<dbReference type="PATRIC" id="fig|230361.4.peg.2061"/>
<evidence type="ECO:0008006" key="3">
    <source>
        <dbReference type="Google" id="ProtNLM"/>
    </source>
</evidence>
<gene>
    <name evidence="1" type="ORF">sm9_1994</name>
</gene>
<evidence type="ECO:0000313" key="1">
    <source>
        <dbReference type="EMBL" id="ALT69754.1"/>
    </source>
</evidence>